<accession>A0A0F9IND8</accession>
<dbReference type="InterPro" id="IPR027417">
    <property type="entry name" value="P-loop_NTPase"/>
</dbReference>
<protein>
    <recommendedName>
        <fullName evidence="2">AAA+ ATPase domain-containing protein</fullName>
    </recommendedName>
</protein>
<reference evidence="1" key="1">
    <citation type="journal article" date="2015" name="Nature">
        <title>Complex archaea that bridge the gap between prokaryotes and eukaryotes.</title>
        <authorList>
            <person name="Spang A."/>
            <person name="Saw J.H."/>
            <person name="Jorgensen S.L."/>
            <person name="Zaremba-Niedzwiedzka K."/>
            <person name="Martijn J."/>
            <person name="Lind A.E."/>
            <person name="van Eijk R."/>
            <person name="Schleper C."/>
            <person name="Guy L."/>
            <person name="Ettema T.J."/>
        </authorList>
    </citation>
    <scope>NUCLEOTIDE SEQUENCE</scope>
</reference>
<evidence type="ECO:0000313" key="1">
    <source>
        <dbReference type="EMBL" id="KKL95280.1"/>
    </source>
</evidence>
<evidence type="ECO:0008006" key="2">
    <source>
        <dbReference type="Google" id="ProtNLM"/>
    </source>
</evidence>
<dbReference type="SUPFAM" id="SSF52540">
    <property type="entry name" value="P-loop containing nucleoside triphosphate hydrolases"/>
    <property type="match status" value="1"/>
</dbReference>
<sequence>MTYQFRPAVRGQTLLMLGIAGPSRSGKTYSALRLALGMTGGDASKVFCIDTESGRARQYAERFGQFMHCDLQAPFTSDRYEEAILAAQEAGAAVIIVDSMSHEHEGPGGILEQHETELDRMAGQDWGKRDRMKFSAWIKPKAAHNKFVNRVLQVNTHMIFCFRAKDKLVLVKNAKGKQEPVSAGWQPICADRFEYEMTGMLVLPPGANGMPDLGANAAGLREPLDTMIKGPEQLNEALGERLIKWANN</sequence>
<dbReference type="Gene3D" id="3.40.50.300">
    <property type="entry name" value="P-loop containing nucleotide triphosphate hydrolases"/>
    <property type="match status" value="1"/>
</dbReference>
<proteinExistence type="predicted"/>
<organism evidence="1">
    <name type="scientific">marine sediment metagenome</name>
    <dbReference type="NCBI Taxonomy" id="412755"/>
    <lineage>
        <taxon>unclassified sequences</taxon>
        <taxon>metagenomes</taxon>
        <taxon>ecological metagenomes</taxon>
    </lineage>
</organism>
<comment type="caution">
    <text evidence="1">The sequence shown here is derived from an EMBL/GenBank/DDBJ whole genome shotgun (WGS) entry which is preliminary data.</text>
</comment>
<name>A0A0F9IND8_9ZZZZ</name>
<gene>
    <name evidence="1" type="ORF">LCGC14_1856230</name>
</gene>
<dbReference type="Pfam" id="PF13479">
    <property type="entry name" value="AAA_24"/>
    <property type="match status" value="1"/>
</dbReference>
<dbReference type="AlphaFoldDB" id="A0A0F9IND8"/>
<feature type="non-terminal residue" evidence="1">
    <location>
        <position position="248"/>
    </location>
</feature>
<dbReference type="EMBL" id="LAZR01018716">
    <property type="protein sequence ID" value="KKL95280.1"/>
    <property type="molecule type" value="Genomic_DNA"/>
</dbReference>